<evidence type="ECO:0000256" key="1">
    <source>
        <dbReference type="SAM" id="MobiDB-lite"/>
    </source>
</evidence>
<evidence type="ECO:0000313" key="4">
    <source>
        <dbReference type="WBParaSite" id="L893_g17673.t1"/>
    </source>
</evidence>
<keyword evidence="2" id="KW-1133">Transmembrane helix</keyword>
<organism evidence="3 4">
    <name type="scientific">Steinernema glaseri</name>
    <dbReference type="NCBI Taxonomy" id="37863"/>
    <lineage>
        <taxon>Eukaryota</taxon>
        <taxon>Metazoa</taxon>
        <taxon>Ecdysozoa</taxon>
        <taxon>Nematoda</taxon>
        <taxon>Chromadorea</taxon>
        <taxon>Rhabditida</taxon>
        <taxon>Tylenchina</taxon>
        <taxon>Panagrolaimomorpha</taxon>
        <taxon>Strongyloidoidea</taxon>
        <taxon>Steinernematidae</taxon>
        <taxon>Steinernema</taxon>
    </lineage>
</organism>
<keyword evidence="2" id="KW-0812">Transmembrane</keyword>
<reference evidence="4" key="1">
    <citation type="submission" date="2016-11" db="UniProtKB">
        <authorList>
            <consortium name="WormBaseParasite"/>
        </authorList>
    </citation>
    <scope>IDENTIFICATION</scope>
</reference>
<dbReference type="AlphaFoldDB" id="A0A1I7YLW0"/>
<protein>
    <submittedName>
        <fullName evidence="4">Col_cuticle_N domain-containing protein</fullName>
    </submittedName>
</protein>
<evidence type="ECO:0000256" key="2">
    <source>
        <dbReference type="SAM" id="Phobius"/>
    </source>
</evidence>
<feature type="compositionally biased region" description="Polar residues" evidence="1">
    <location>
        <begin position="26"/>
        <end position="35"/>
    </location>
</feature>
<keyword evidence="3" id="KW-1185">Reference proteome</keyword>
<sequence>MQILVRADGVNGTETLSTADGKESTKNGNTVSPLNATKTKDKDSVFTFNVLFFVSSKRELHDALWFMWMSHRFQRRRFGQYPFNLVHCPLEMLSPREGLPLADDFDKRQKVEKTAVEGAGLIYACFMVFTFVTAAVKMIKIQKELRDPDTLSPVSIFAAIINSEGYFEVVQEQSV</sequence>
<dbReference type="Proteomes" id="UP000095287">
    <property type="component" value="Unplaced"/>
</dbReference>
<feature type="transmembrane region" description="Helical" evidence="2">
    <location>
        <begin position="118"/>
        <end position="136"/>
    </location>
</feature>
<name>A0A1I7YLW0_9BILA</name>
<proteinExistence type="predicted"/>
<dbReference type="WBParaSite" id="L893_g17673.t1">
    <property type="protein sequence ID" value="L893_g17673.t1"/>
    <property type="gene ID" value="L893_g17673"/>
</dbReference>
<feature type="region of interest" description="Disordered" evidence="1">
    <location>
        <begin position="14"/>
        <end position="35"/>
    </location>
</feature>
<keyword evidence="2" id="KW-0472">Membrane</keyword>
<accession>A0A1I7YLW0</accession>
<evidence type="ECO:0000313" key="3">
    <source>
        <dbReference type="Proteomes" id="UP000095287"/>
    </source>
</evidence>